<evidence type="ECO:0000256" key="4">
    <source>
        <dbReference type="ARBA" id="ARBA00022670"/>
    </source>
</evidence>
<evidence type="ECO:0000256" key="5">
    <source>
        <dbReference type="ARBA" id="ARBA00022692"/>
    </source>
</evidence>
<keyword evidence="7" id="KW-0378">Hydrolase</keyword>
<evidence type="ECO:0000313" key="13">
    <source>
        <dbReference type="Proteomes" id="UP000066624"/>
    </source>
</evidence>
<keyword evidence="3" id="KW-1003">Cell membrane</keyword>
<dbReference type="GO" id="GO:0004222">
    <property type="term" value="F:metalloendopeptidase activity"/>
    <property type="evidence" value="ECO:0007669"/>
    <property type="project" value="InterPro"/>
</dbReference>
<keyword evidence="13" id="KW-1185">Reference proteome</keyword>
<keyword evidence="5" id="KW-0812">Transmembrane</keyword>
<comment type="cofactor">
    <cofactor evidence="1">
        <name>Zn(2+)</name>
        <dbReference type="ChEBI" id="CHEBI:29105"/>
    </cofactor>
</comment>
<evidence type="ECO:0000313" key="12">
    <source>
        <dbReference type="EMBL" id="AKS43007.1"/>
    </source>
</evidence>
<organism evidence="12 13">
    <name type="scientific">Wenzhouxiangella marina</name>
    <dbReference type="NCBI Taxonomy" id="1579979"/>
    <lineage>
        <taxon>Bacteria</taxon>
        <taxon>Pseudomonadati</taxon>
        <taxon>Pseudomonadota</taxon>
        <taxon>Gammaproteobacteria</taxon>
        <taxon>Chromatiales</taxon>
        <taxon>Wenzhouxiangellaceae</taxon>
        <taxon>Wenzhouxiangella</taxon>
    </lineage>
</organism>
<dbReference type="GO" id="GO:0005886">
    <property type="term" value="C:plasma membrane"/>
    <property type="evidence" value="ECO:0007669"/>
    <property type="project" value="UniProtKB-SubCell"/>
</dbReference>
<evidence type="ECO:0000256" key="8">
    <source>
        <dbReference type="ARBA" id="ARBA00022833"/>
    </source>
</evidence>
<proteinExistence type="predicted"/>
<dbReference type="RefSeq" id="WP_049726522.1">
    <property type="nucleotide sequence ID" value="NZ_CP012154.1"/>
</dbReference>
<dbReference type="Pfam" id="PF01435">
    <property type="entry name" value="Peptidase_M48"/>
    <property type="match status" value="1"/>
</dbReference>
<evidence type="ECO:0000256" key="3">
    <source>
        <dbReference type="ARBA" id="ARBA00022475"/>
    </source>
</evidence>
<keyword evidence="6" id="KW-0479">Metal-binding</keyword>
<comment type="subcellular location">
    <subcellularLocation>
        <location evidence="2">Cell membrane</location>
        <topology evidence="2">Multi-pass membrane protein</topology>
    </subcellularLocation>
</comment>
<sequence>MQSTADRRRDFERRVERAEHQLQASPQRYLLRVALMAGLGYGVIWGLIGLSLLLFLACVVLMFVAPAFIGFLLASKIIFLLPILAWVLFRALSVPFDRPSGALVTARQAPVLFEELDRLSRHLKLPRLHEVILTPEFNAGIMQIPRLGVLGWPRNVLMLGMPMLLALSPDQMRAILAHEAGHLARNHARFGNWIYRVRMSWYRVMTGFDRMEGWAISVFRKFFDWYTPAFDALSFPLARQNEFEADAVGADYASPQALAEALVATEVLADWSSSDYWQPLIDRASRESEPEAHAFSKLEAFFHEERPEQARVDTIVERQMRLPTDYADTHPSLSDRLAAVRHRPRFAGRQGDSAAVGWLGDFLPPALDILDRLWVEENAVPWQESFERAEAARKELERLGATMSDDPKLSELLKKAQLTEVAVAPEAALALYEQVLARAPDQPVANLALGRLLVDADATRAIDHLGRVSEHAIYGFDACLTLQDLYRREGQNAEVAVWQDKTDQAYDRFQQAQFERTVLLESDTLQAPRGLGRDQLDDIADQLKAIGGIKHAFIAEKWVSSAPDVPVYVISITPRGLLPKPNSWAEQVVAEMNVDLDFLLIPRMGQLKSQARRIEREGLRLF</sequence>
<keyword evidence="11" id="KW-0472">Membrane</keyword>
<evidence type="ECO:0000256" key="2">
    <source>
        <dbReference type="ARBA" id="ARBA00004651"/>
    </source>
</evidence>
<name>A0A0K0XZE5_9GAMM</name>
<accession>A0A0K0XZE5</accession>
<evidence type="ECO:0000256" key="1">
    <source>
        <dbReference type="ARBA" id="ARBA00001947"/>
    </source>
</evidence>
<keyword evidence="10" id="KW-0482">Metalloprotease</keyword>
<evidence type="ECO:0000256" key="11">
    <source>
        <dbReference type="ARBA" id="ARBA00023136"/>
    </source>
</evidence>
<keyword evidence="4" id="KW-0645">Protease</keyword>
<dbReference type="AlphaFoldDB" id="A0A0K0XZE5"/>
<evidence type="ECO:0000256" key="10">
    <source>
        <dbReference type="ARBA" id="ARBA00023049"/>
    </source>
</evidence>
<evidence type="ECO:0000256" key="9">
    <source>
        <dbReference type="ARBA" id="ARBA00022989"/>
    </source>
</evidence>
<dbReference type="InterPro" id="IPR050083">
    <property type="entry name" value="HtpX_protease"/>
</dbReference>
<dbReference type="GO" id="GO:0006508">
    <property type="term" value="P:proteolysis"/>
    <property type="evidence" value="ECO:0007669"/>
    <property type="project" value="UniProtKB-KW"/>
</dbReference>
<keyword evidence="8" id="KW-0862">Zinc</keyword>
<evidence type="ECO:0000256" key="6">
    <source>
        <dbReference type="ARBA" id="ARBA00022723"/>
    </source>
</evidence>
<reference evidence="12 13" key="1">
    <citation type="submission" date="2015-07" db="EMBL/GenBank/DDBJ databases">
        <authorList>
            <person name="Noorani M."/>
        </authorList>
    </citation>
    <scope>NUCLEOTIDE SEQUENCE [LARGE SCALE GENOMIC DNA]</scope>
    <source>
        <strain evidence="12 13">KCTC 42284</strain>
    </source>
</reference>
<dbReference type="STRING" id="1579979.WM2015_2649"/>
<evidence type="ECO:0000256" key="7">
    <source>
        <dbReference type="ARBA" id="ARBA00022801"/>
    </source>
</evidence>
<keyword evidence="9" id="KW-1133">Transmembrane helix</keyword>
<dbReference type="Proteomes" id="UP000066624">
    <property type="component" value="Chromosome"/>
</dbReference>
<dbReference type="KEGG" id="wma:WM2015_2649"/>
<dbReference type="Gene3D" id="3.30.2010.10">
    <property type="entry name" value="Metalloproteases ('zincins'), catalytic domain"/>
    <property type="match status" value="1"/>
</dbReference>
<dbReference type="EMBL" id="CP012154">
    <property type="protein sequence ID" value="AKS43007.1"/>
    <property type="molecule type" value="Genomic_DNA"/>
</dbReference>
<dbReference type="GO" id="GO:0046872">
    <property type="term" value="F:metal ion binding"/>
    <property type="evidence" value="ECO:0007669"/>
    <property type="project" value="UniProtKB-KW"/>
</dbReference>
<gene>
    <name evidence="12" type="ORF">WM2015_2649</name>
</gene>
<dbReference type="PANTHER" id="PTHR43221:SF1">
    <property type="entry name" value="PROTEASE HTPX"/>
    <property type="match status" value="1"/>
</dbReference>
<dbReference type="PANTHER" id="PTHR43221">
    <property type="entry name" value="PROTEASE HTPX"/>
    <property type="match status" value="1"/>
</dbReference>
<dbReference type="InterPro" id="IPR001915">
    <property type="entry name" value="Peptidase_M48"/>
</dbReference>
<dbReference type="CDD" id="cd07328">
    <property type="entry name" value="M48_Ste24p_like"/>
    <property type="match status" value="1"/>
</dbReference>
<protein>
    <submittedName>
        <fullName evidence="12">Uncharacterized protein</fullName>
    </submittedName>
</protein>